<sequence>MSKITYDGLRNIIHDDHGHTTEDCISLRMKVVYHKPKGHLQNVLPGEPTSNDRLPSPVHTKVVNCITGGSEIGSLTNSATKRHARERPDSYPIPDVAESSHEKELNTTKITFDQDDLDEPNQKHQDSLVIQLTIGNCLTKRILVDGGGSANVIFSGTLTIMGIDRADIVRHMTTLDATDDHEQALQNLKSYMMSPPLLTKPEPGEDLQLYLAVSSTTVSAVMVREEDKQQRPIYYVSESLLNAETRYTSMEKLFLGLIIAAKKLRHYFKSHHLTIVTNYPLKMVLRKPELTGRLAKCGIYLSGFDIEYKSQTTIKSQVLADFVSKFNPVLDDANRSQ</sequence>
<dbReference type="InterPro" id="IPR043502">
    <property type="entry name" value="DNA/RNA_pol_sf"/>
</dbReference>
<dbReference type="PANTHER" id="PTHR48475:SF2">
    <property type="entry name" value="RIBONUCLEASE H"/>
    <property type="match status" value="1"/>
</dbReference>
<dbReference type="EMBL" id="JARYMX010000006">
    <property type="protein sequence ID" value="KAJ9544086.1"/>
    <property type="molecule type" value="Genomic_DNA"/>
</dbReference>
<accession>A0AA38WD97</accession>
<evidence type="ECO:0000259" key="2">
    <source>
        <dbReference type="Pfam" id="PF17919"/>
    </source>
</evidence>
<keyword evidence="4" id="KW-1185">Reference proteome</keyword>
<dbReference type="PANTHER" id="PTHR48475">
    <property type="entry name" value="RIBONUCLEASE H"/>
    <property type="match status" value="1"/>
</dbReference>
<dbReference type="Gene3D" id="3.10.20.370">
    <property type="match status" value="1"/>
</dbReference>
<organism evidence="3 4">
    <name type="scientific">Centaurea solstitialis</name>
    <name type="common">yellow star-thistle</name>
    <dbReference type="NCBI Taxonomy" id="347529"/>
    <lineage>
        <taxon>Eukaryota</taxon>
        <taxon>Viridiplantae</taxon>
        <taxon>Streptophyta</taxon>
        <taxon>Embryophyta</taxon>
        <taxon>Tracheophyta</taxon>
        <taxon>Spermatophyta</taxon>
        <taxon>Magnoliopsida</taxon>
        <taxon>eudicotyledons</taxon>
        <taxon>Gunneridae</taxon>
        <taxon>Pentapetalae</taxon>
        <taxon>asterids</taxon>
        <taxon>campanulids</taxon>
        <taxon>Asterales</taxon>
        <taxon>Asteraceae</taxon>
        <taxon>Carduoideae</taxon>
        <taxon>Cardueae</taxon>
        <taxon>Centaureinae</taxon>
        <taxon>Centaurea</taxon>
    </lineage>
</organism>
<feature type="domain" description="Reverse transcriptase/retrotransposon-derived protein RNase H-like" evidence="2">
    <location>
        <begin position="178"/>
        <end position="275"/>
    </location>
</feature>
<protein>
    <recommendedName>
        <fullName evidence="2">Reverse transcriptase/retrotransposon-derived protein RNase H-like domain-containing protein</fullName>
    </recommendedName>
</protein>
<gene>
    <name evidence="3" type="ORF">OSB04_023793</name>
</gene>
<feature type="region of interest" description="Disordered" evidence="1">
    <location>
        <begin position="77"/>
        <end position="103"/>
    </location>
</feature>
<name>A0AA38WD97_9ASTR</name>
<dbReference type="SUPFAM" id="SSF56672">
    <property type="entry name" value="DNA/RNA polymerases"/>
    <property type="match status" value="1"/>
</dbReference>
<evidence type="ECO:0000313" key="3">
    <source>
        <dbReference type="EMBL" id="KAJ9544086.1"/>
    </source>
</evidence>
<reference evidence="3" key="1">
    <citation type="submission" date="2023-03" db="EMBL/GenBank/DDBJ databases">
        <title>Chromosome-scale reference genome and RAD-based genetic map of yellow starthistle (Centaurea solstitialis) reveal putative structural variation and QTLs associated with invader traits.</title>
        <authorList>
            <person name="Reatini B."/>
            <person name="Cang F.A."/>
            <person name="Jiang Q."/>
            <person name="Mckibben M.T.W."/>
            <person name="Barker M.S."/>
            <person name="Rieseberg L.H."/>
            <person name="Dlugosch K.M."/>
        </authorList>
    </citation>
    <scope>NUCLEOTIDE SEQUENCE</scope>
    <source>
        <strain evidence="3">CAN-66</strain>
        <tissue evidence="3">Leaf</tissue>
    </source>
</reference>
<dbReference type="AlphaFoldDB" id="A0AA38WD97"/>
<dbReference type="InterPro" id="IPR041577">
    <property type="entry name" value="RT_RNaseH_2"/>
</dbReference>
<dbReference type="Pfam" id="PF17919">
    <property type="entry name" value="RT_RNaseH_2"/>
    <property type="match status" value="1"/>
</dbReference>
<evidence type="ECO:0000256" key="1">
    <source>
        <dbReference type="SAM" id="MobiDB-lite"/>
    </source>
</evidence>
<comment type="caution">
    <text evidence="3">The sequence shown here is derived from an EMBL/GenBank/DDBJ whole genome shotgun (WGS) entry which is preliminary data.</text>
</comment>
<dbReference type="Proteomes" id="UP001172457">
    <property type="component" value="Chromosome 6"/>
</dbReference>
<evidence type="ECO:0000313" key="4">
    <source>
        <dbReference type="Proteomes" id="UP001172457"/>
    </source>
</evidence>
<proteinExistence type="predicted"/>